<proteinExistence type="predicted"/>
<feature type="repeat" description="PPR" evidence="2">
    <location>
        <begin position="672"/>
        <end position="706"/>
    </location>
</feature>
<evidence type="ECO:0000313" key="4">
    <source>
        <dbReference type="Proteomes" id="UP000594263"/>
    </source>
</evidence>
<dbReference type="PANTHER" id="PTHR47926">
    <property type="entry name" value="PENTATRICOPEPTIDE REPEAT-CONTAINING PROTEIN"/>
    <property type="match status" value="1"/>
</dbReference>
<evidence type="ECO:0000256" key="1">
    <source>
        <dbReference type="ARBA" id="ARBA00022737"/>
    </source>
</evidence>
<evidence type="ECO:0008006" key="5">
    <source>
        <dbReference type="Google" id="ProtNLM"/>
    </source>
</evidence>
<name>A0A7N0VLD5_KALFE</name>
<dbReference type="NCBIfam" id="TIGR00756">
    <property type="entry name" value="PPR"/>
    <property type="match status" value="5"/>
</dbReference>
<organism evidence="3 4">
    <name type="scientific">Kalanchoe fedtschenkoi</name>
    <name type="common">Lavender scallops</name>
    <name type="synonym">South American air plant</name>
    <dbReference type="NCBI Taxonomy" id="63787"/>
    <lineage>
        <taxon>Eukaryota</taxon>
        <taxon>Viridiplantae</taxon>
        <taxon>Streptophyta</taxon>
        <taxon>Embryophyta</taxon>
        <taxon>Tracheophyta</taxon>
        <taxon>Spermatophyta</taxon>
        <taxon>Magnoliopsida</taxon>
        <taxon>eudicotyledons</taxon>
        <taxon>Gunneridae</taxon>
        <taxon>Pentapetalae</taxon>
        <taxon>Saxifragales</taxon>
        <taxon>Crassulaceae</taxon>
        <taxon>Kalanchoe</taxon>
    </lineage>
</organism>
<dbReference type="AlphaFoldDB" id="A0A7N0VLD5"/>
<feature type="repeat" description="PPR" evidence="2">
    <location>
        <begin position="140"/>
        <end position="174"/>
    </location>
</feature>
<dbReference type="InterPro" id="IPR002885">
    <property type="entry name" value="PPR_rpt"/>
</dbReference>
<dbReference type="GO" id="GO:0009451">
    <property type="term" value="P:RNA modification"/>
    <property type="evidence" value="ECO:0007669"/>
    <property type="project" value="InterPro"/>
</dbReference>
<dbReference type="InterPro" id="IPR011990">
    <property type="entry name" value="TPR-like_helical_dom_sf"/>
</dbReference>
<dbReference type="OMA" id="EPDMDHY"/>
<dbReference type="Gene3D" id="1.25.40.10">
    <property type="entry name" value="Tetratricopeptide repeat domain"/>
    <property type="match status" value="7"/>
</dbReference>
<dbReference type="FunFam" id="1.25.40.10:FF:001096">
    <property type="entry name" value="Pentatricopeptide repeat-containing protein"/>
    <property type="match status" value="1"/>
</dbReference>
<sequence>MIVDCVLFELIDYLPVRCMRRDCMRKTPILFSNLVQDLLRFKKIIFSVSTSVRSYCSNSRLAAINGELDHSPERHLLGLLESCSKDRSLAATKCFHAFSITTGSVSDKPLFIRNNIMSFYISADEVFDALKLFDRMPERNVVSYSTMIGGLSRAECVDMAVDLFCEMRFCGYSPTQFTFGGLLSCPTLDIFRARQLHALAVKNGFLYVDAFTGTALLGLLGRNGSLDEAVELFEDMPRKSLITWNSLITLLGRYQFVEESFCHFREIFRKDVGLSESSFVGVLSGIQRDPELGVGRQLHGLAIKHGFDSALSVSNSILSMYLKCLDMSSVQRLFRSEEAIRDVVSWNTIISSFAKSETQLKAIELFSEMCAGEIVPNHTTFTSVINSCAKSQSRLHGELMHAKTIRIGLHFEAHVGSALVDFYSRVSRVKEARSAFDDISEKNVVSWNSLIAGYSGNQSSAVLLVKEMLRQSFSPNEFTLSAVLKSLPVSELQQLHCLVIRMGYHHNDYVSSSLITSYAKNEQLTDALYLVTASTAPRSAIPANVAAAVYNRTGQYQKTQEMICSIEGPDNVSWNILIAACLQNGNYTEGFELFRHMQVDGIYYDNYTIVSLLCACTNLCNLALGSSIHGLLMKTCFESCDIFVCNVLMDMYGKCGSVVSSMKVFNQMTDRNLISWTAIISNLGLHGYAHEAIKMFIEMESSGFKPNGATFFVLLTACKHGGLVKEGMDLFRKMESHVVQPDMGHYRCVVELLARHGFVKEAEQVICNMPFPPDALVWRSFLYGCRIQRTAECQANSDYGRCASL</sequence>
<dbReference type="Proteomes" id="UP000594263">
    <property type="component" value="Unplaced"/>
</dbReference>
<dbReference type="Gramene" id="Kaladp1222s0020.1.v1.1">
    <property type="protein sequence ID" value="Kaladp1222s0020.1.v1.1.CDS.1"/>
    <property type="gene ID" value="Kaladp1222s0020.v1.1"/>
</dbReference>
<keyword evidence="4" id="KW-1185">Reference proteome</keyword>
<evidence type="ECO:0000313" key="3">
    <source>
        <dbReference type="EnsemblPlants" id="Kaladp1222s0020.1.v1.1.CDS.1"/>
    </source>
</evidence>
<feature type="repeat" description="PPR" evidence="2">
    <location>
        <begin position="209"/>
        <end position="243"/>
    </location>
</feature>
<dbReference type="Pfam" id="PF01535">
    <property type="entry name" value="PPR"/>
    <property type="match status" value="2"/>
</dbReference>
<protein>
    <recommendedName>
        <fullName evidence="5">Pentatricopeptide repeat-containing protein</fullName>
    </recommendedName>
</protein>
<dbReference type="EnsemblPlants" id="Kaladp1222s0020.1.v1.1">
    <property type="protein sequence ID" value="Kaladp1222s0020.1.v1.1.CDS.1"/>
    <property type="gene ID" value="Kaladp1222s0020.v1.1"/>
</dbReference>
<dbReference type="PROSITE" id="PS51375">
    <property type="entry name" value="PPR"/>
    <property type="match status" value="7"/>
</dbReference>
<dbReference type="FunFam" id="1.25.40.10:FF:000073">
    <property type="entry name" value="Pentatricopeptide repeat-containing protein chloroplastic"/>
    <property type="match status" value="1"/>
</dbReference>
<dbReference type="PANTHER" id="PTHR47926:SF423">
    <property type="entry name" value="REPEAT-CONTAINING PROTEIN, PUTATIVE-RELATED"/>
    <property type="match status" value="1"/>
</dbReference>
<feature type="repeat" description="PPR" evidence="2">
    <location>
        <begin position="707"/>
        <end position="741"/>
    </location>
</feature>
<keyword evidence="1" id="KW-0677">Repeat</keyword>
<feature type="repeat" description="PPR" evidence="2">
    <location>
        <begin position="570"/>
        <end position="604"/>
    </location>
</feature>
<evidence type="ECO:0000256" key="2">
    <source>
        <dbReference type="PROSITE-ProRule" id="PRU00708"/>
    </source>
</evidence>
<dbReference type="InterPro" id="IPR046960">
    <property type="entry name" value="PPR_At4g14850-like_plant"/>
</dbReference>
<dbReference type="FunFam" id="1.25.40.10:FF:000242">
    <property type="entry name" value="Pentatricopeptide repeat-containing protein"/>
    <property type="match status" value="1"/>
</dbReference>
<dbReference type="Pfam" id="PF13041">
    <property type="entry name" value="PPR_2"/>
    <property type="match status" value="4"/>
</dbReference>
<feature type="repeat" description="PPR" evidence="2">
    <location>
        <begin position="342"/>
        <end position="376"/>
    </location>
</feature>
<dbReference type="GO" id="GO:0003723">
    <property type="term" value="F:RNA binding"/>
    <property type="evidence" value="ECO:0007669"/>
    <property type="project" value="InterPro"/>
</dbReference>
<accession>A0A7N0VLD5</accession>
<reference evidence="3" key="1">
    <citation type="submission" date="2021-01" db="UniProtKB">
        <authorList>
            <consortium name="EnsemblPlants"/>
        </authorList>
    </citation>
    <scope>IDENTIFICATION</scope>
</reference>
<feature type="repeat" description="PPR" evidence="2">
    <location>
        <begin position="641"/>
        <end position="671"/>
    </location>
</feature>